<dbReference type="OrthoDB" id="5574348at2"/>
<dbReference type="Proteomes" id="UP000246964">
    <property type="component" value="Unassembled WGS sequence"/>
</dbReference>
<dbReference type="SUPFAM" id="SSF48452">
    <property type="entry name" value="TPR-like"/>
    <property type="match status" value="2"/>
</dbReference>
<keyword evidence="1" id="KW-0732">Signal</keyword>
<protein>
    <submittedName>
        <fullName evidence="2">Tetratricopeptide repeat protein</fullName>
    </submittedName>
</protein>
<proteinExistence type="predicted"/>
<keyword evidence="3" id="KW-1185">Reference proteome</keyword>
<evidence type="ECO:0000256" key="1">
    <source>
        <dbReference type="SAM" id="SignalP"/>
    </source>
</evidence>
<dbReference type="Pfam" id="PF13432">
    <property type="entry name" value="TPR_16"/>
    <property type="match status" value="3"/>
</dbReference>
<dbReference type="EMBL" id="QGTT01000006">
    <property type="protein sequence ID" value="PWW13288.1"/>
    <property type="molecule type" value="Genomic_DNA"/>
</dbReference>
<name>A0A317QA86_9GAMM</name>
<comment type="caution">
    <text evidence="2">The sequence shown here is derived from an EMBL/GenBank/DDBJ whole genome shotgun (WGS) entry which is preliminary data.</text>
</comment>
<dbReference type="InterPro" id="IPR011990">
    <property type="entry name" value="TPR-like_helical_dom_sf"/>
</dbReference>
<reference evidence="2 3" key="1">
    <citation type="submission" date="2018-05" db="EMBL/GenBank/DDBJ databases">
        <title>Freshwater and sediment microbial communities from various areas in North America, analyzing microbe dynamics in response to fracking.</title>
        <authorList>
            <person name="Lamendella R."/>
        </authorList>
    </citation>
    <scope>NUCLEOTIDE SEQUENCE [LARGE SCALE GENOMIC DNA]</scope>
    <source>
        <strain evidence="2 3">125B1</strain>
    </source>
</reference>
<feature type="chain" id="PRO_5016463077" evidence="1">
    <location>
        <begin position="23"/>
        <end position="422"/>
    </location>
</feature>
<dbReference type="AlphaFoldDB" id="A0A317QA86"/>
<dbReference type="Gene3D" id="1.25.40.10">
    <property type="entry name" value="Tetratricopeptide repeat domain"/>
    <property type="match status" value="2"/>
</dbReference>
<evidence type="ECO:0000313" key="3">
    <source>
        <dbReference type="Proteomes" id="UP000246964"/>
    </source>
</evidence>
<gene>
    <name evidence="2" type="ORF">DET45_1061</name>
</gene>
<organism evidence="2 3">
    <name type="scientific">Pseudidiomarina maritima</name>
    <dbReference type="NCBI Taxonomy" id="519453"/>
    <lineage>
        <taxon>Bacteria</taxon>
        <taxon>Pseudomonadati</taxon>
        <taxon>Pseudomonadota</taxon>
        <taxon>Gammaproteobacteria</taxon>
        <taxon>Alteromonadales</taxon>
        <taxon>Idiomarinaceae</taxon>
        <taxon>Pseudidiomarina</taxon>
    </lineage>
</organism>
<dbReference type="RefSeq" id="WP_110075796.1">
    <property type="nucleotide sequence ID" value="NZ_QGTT01000006.1"/>
</dbReference>
<feature type="signal peptide" evidence="1">
    <location>
        <begin position="1"/>
        <end position="22"/>
    </location>
</feature>
<sequence length="422" mass="47006">MGKLLKVAIIATVLLAAVSNQAAWAQERKKTPALREQVYSQLARAQELADAGDVPAGLQVLQAVEQKLSSMNSYERAMLWNFYAYMHYGQDNIDQAIIYFAKVVDEEALPLALEQNTLFSLAQLALGQGNYQQSLGYLERWQQLVPVDQHSKAFVLKAQALYQAGDYAAALMPITQAIDGAVAKSVIPDENWLVLQRAIYFELKQTDQVAKVLEQMVRWYNKPEYWVQLAGVYGQLGEEAKQLAMLEAAYQQGFLVKGTDLLNLAQTYFFSDLPYKSGRVLEQALADQKVERNLRNLKMLAQAWVAARETDKAVEALAAAAELSDDGELDAQRATVLLNAERHQAAIAAAQAALTKGNLQQPGTMHLVIGMAELNQENYNAALQAFARAKEFEQSRSTASQWQRYAEAELEQAQRLAEINRS</sequence>
<accession>A0A317QA86</accession>
<evidence type="ECO:0000313" key="2">
    <source>
        <dbReference type="EMBL" id="PWW13288.1"/>
    </source>
</evidence>